<organism evidence="1 2">
    <name type="scientific">Dreissena polymorpha</name>
    <name type="common">Zebra mussel</name>
    <name type="synonym">Mytilus polymorpha</name>
    <dbReference type="NCBI Taxonomy" id="45954"/>
    <lineage>
        <taxon>Eukaryota</taxon>
        <taxon>Metazoa</taxon>
        <taxon>Spiralia</taxon>
        <taxon>Lophotrochozoa</taxon>
        <taxon>Mollusca</taxon>
        <taxon>Bivalvia</taxon>
        <taxon>Autobranchia</taxon>
        <taxon>Heteroconchia</taxon>
        <taxon>Euheterodonta</taxon>
        <taxon>Imparidentia</taxon>
        <taxon>Neoheterodontei</taxon>
        <taxon>Myida</taxon>
        <taxon>Dreissenoidea</taxon>
        <taxon>Dreissenidae</taxon>
        <taxon>Dreissena</taxon>
    </lineage>
</organism>
<reference evidence="1" key="2">
    <citation type="submission" date="2020-11" db="EMBL/GenBank/DDBJ databases">
        <authorList>
            <person name="McCartney M.A."/>
            <person name="Auch B."/>
            <person name="Kono T."/>
            <person name="Mallez S."/>
            <person name="Becker A."/>
            <person name="Gohl D.M."/>
            <person name="Silverstein K.A.T."/>
            <person name="Koren S."/>
            <person name="Bechman K.B."/>
            <person name="Herman A."/>
            <person name="Abrahante J.E."/>
            <person name="Garbe J."/>
        </authorList>
    </citation>
    <scope>NUCLEOTIDE SEQUENCE</scope>
    <source>
        <strain evidence="1">Duluth1</strain>
        <tissue evidence="1">Whole animal</tissue>
    </source>
</reference>
<dbReference type="EMBL" id="JAIWYP010000003">
    <property type="protein sequence ID" value="KAH3845466.1"/>
    <property type="molecule type" value="Genomic_DNA"/>
</dbReference>
<name>A0A9D4KT89_DREPO</name>
<sequence>MLTPSPQLHQLRLPDQTEALSILEKPSFQTLTPARPDRYQAICVLLARTFQSAE</sequence>
<protein>
    <submittedName>
        <fullName evidence="1">Uncharacterized protein</fullName>
    </submittedName>
</protein>
<keyword evidence="2" id="KW-1185">Reference proteome</keyword>
<gene>
    <name evidence="1" type="ORF">DPMN_087747</name>
</gene>
<reference evidence="1" key="1">
    <citation type="journal article" date="2019" name="bioRxiv">
        <title>The Genome of the Zebra Mussel, Dreissena polymorpha: A Resource for Invasive Species Research.</title>
        <authorList>
            <person name="McCartney M.A."/>
            <person name="Auch B."/>
            <person name="Kono T."/>
            <person name="Mallez S."/>
            <person name="Zhang Y."/>
            <person name="Obille A."/>
            <person name="Becker A."/>
            <person name="Abrahante J.E."/>
            <person name="Garbe J."/>
            <person name="Badalamenti J.P."/>
            <person name="Herman A."/>
            <person name="Mangelson H."/>
            <person name="Liachko I."/>
            <person name="Sullivan S."/>
            <person name="Sone E.D."/>
            <person name="Koren S."/>
            <person name="Silverstein K.A.T."/>
            <person name="Beckman K.B."/>
            <person name="Gohl D.M."/>
        </authorList>
    </citation>
    <scope>NUCLEOTIDE SEQUENCE</scope>
    <source>
        <strain evidence="1">Duluth1</strain>
        <tissue evidence="1">Whole animal</tissue>
    </source>
</reference>
<proteinExistence type="predicted"/>
<comment type="caution">
    <text evidence="1">The sequence shown here is derived from an EMBL/GenBank/DDBJ whole genome shotgun (WGS) entry which is preliminary data.</text>
</comment>
<accession>A0A9D4KT89</accession>
<evidence type="ECO:0000313" key="2">
    <source>
        <dbReference type="Proteomes" id="UP000828390"/>
    </source>
</evidence>
<dbReference type="Proteomes" id="UP000828390">
    <property type="component" value="Unassembled WGS sequence"/>
</dbReference>
<evidence type="ECO:0000313" key="1">
    <source>
        <dbReference type="EMBL" id="KAH3845466.1"/>
    </source>
</evidence>
<dbReference type="AlphaFoldDB" id="A0A9D4KT89"/>